<comment type="caution">
    <text evidence="1">The sequence shown here is derived from an EMBL/GenBank/DDBJ whole genome shotgun (WGS) entry which is preliminary data.</text>
</comment>
<gene>
    <name evidence="1" type="ORF">HJC23_010834</name>
</gene>
<evidence type="ECO:0008006" key="3">
    <source>
        <dbReference type="Google" id="ProtNLM"/>
    </source>
</evidence>
<evidence type="ECO:0000313" key="1">
    <source>
        <dbReference type="EMBL" id="KAL3802078.1"/>
    </source>
</evidence>
<proteinExistence type="predicted"/>
<dbReference type="EMBL" id="JABMIG020000022">
    <property type="protein sequence ID" value="KAL3802078.1"/>
    <property type="molecule type" value="Genomic_DNA"/>
</dbReference>
<reference evidence="1 2" key="1">
    <citation type="journal article" date="2020" name="G3 (Bethesda)">
        <title>Improved Reference Genome for Cyclotella cryptica CCMP332, a Model for Cell Wall Morphogenesis, Salinity Adaptation, and Lipid Production in Diatoms (Bacillariophyta).</title>
        <authorList>
            <person name="Roberts W.R."/>
            <person name="Downey K.M."/>
            <person name="Ruck E.C."/>
            <person name="Traller J.C."/>
            <person name="Alverson A.J."/>
        </authorList>
    </citation>
    <scope>NUCLEOTIDE SEQUENCE [LARGE SCALE GENOMIC DNA]</scope>
    <source>
        <strain evidence="1 2">CCMP332</strain>
    </source>
</reference>
<protein>
    <recommendedName>
        <fullName evidence="3">FCP1 homology domain-containing protein</fullName>
    </recommendedName>
</protein>
<accession>A0ABD3QPM6</accession>
<dbReference type="AlphaFoldDB" id="A0ABD3QPM6"/>
<dbReference type="Proteomes" id="UP001516023">
    <property type="component" value="Unassembled WGS sequence"/>
</dbReference>
<keyword evidence="2" id="KW-1185">Reference proteome</keyword>
<evidence type="ECO:0000313" key="2">
    <source>
        <dbReference type="Proteomes" id="UP001516023"/>
    </source>
</evidence>
<sequence length="234" mass="26422">MLARQVLPGSGKRTGPDSAFISHSTHIKQHSTFNSGQRKIDKHPSDMSASSIDKRLEEKCSAAVLKLVELKINFLAIDFDQTMINVHTGGRWKGTVAELVEHMRPLFLHLIPIASRHNIRVAVVTFSCQTDRIREVLEMSFPEWAELIPIRGCDKTWRYEGSGMRMGKQHHIASVVEELMTKPALGVVDVGKVTTLLIDDDPRNIRICLKDGVRAVWFNPLEPDRLLDNILLLK</sequence>
<organism evidence="1 2">
    <name type="scientific">Cyclotella cryptica</name>
    <dbReference type="NCBI Taxonomy" id="29204"/>
    <lineage>
        <taxon>Eukaryota</taxon>
        <taxon>Sar</taxon>
        <taxon>Stramenopiles</taxon>
        <taxon>Ochrophyta</taxon>
        <taxon>Bacillariophyta</taxon>
        <taxon>Coscinodiscophyceae</taxon>
        <taxon>Thalassiosirophycidae</taxon>
        <taxon>Stephanodiscales</taxon>
        <taxon>Stephanodiscaceae</taxon>
        <taxon>Cyclotella</taxon>
    </lineage>
</organism>
<name>A0ABD3QPM6_9STRA</name>